<comment type="similarity">
    <text evidence="3">Belongs to the HAD-like hydrolase superfamily. CbbY/CbbZ/Gph/YieH family.</text>
</comment>
<dbReference type="KEGG" id="hmr:Hipma_1209"/>
<dbReference type="HOGENOM" id="CLU_045011_19_1_7"/>
<dbReference type="InterPro" id="IPR050155">
    <property type="entry name" value="HAD-like_hydrolase_sf"/>
</dbReference>
<reference evidence="6" key="2">
    <citation type="submission" date="2011-03" db="EMBL/GenBank/DDBJ databases">
        <title>The complete genome of Hippea maritima DSM 10411.</title>
        <authorList>
            <consortium name="US DOE Joint Genome Institute (JGI-PGF)"/>
            <person name="Lucas S."/>
            <person name="Copeland A."/>
            <person name="Lapidus A."/>
            <person name="Bruce D."/>
            <person name="Goodwin L."/>
            <person name="Pitluck S."/>
            <person name="Peters L."/>
            <person name="Kyrpides N."/>
            <person name="Mavromatis K."/>
            <person name="Pagani I."/>
            <person name="Ivanova N."/>
            <person name="Mikhailova N."/>
            <person name="Lu M."/>
            <person name="Detter J.C."/>
            <person name="Tapia R."/>
            <person name="Han C."/>
            <person name="Land M."/>
            <person name="Hauser L."/>
            <person name="Markowitz V."/>
            <person name="Cheng J.-F."/>
            <person name="Hugenholtz P."/>
            <person name="Woyke T."/>
            <person name="Wu D."/>
            <person name="Spring S."/>
            <person name="Schroeder M."/>
            <person name="Brambilla E."/>
            <person name="Klenk H.-P."/>
            <person name="Eisen J.A."/>
        </authorList>
    </citation>
    <scope>NUCLEOTIDE SEQUENCE [LARGE SCALE GENOMIC DNA]</scope>
    <source>
        <strain evidence="6">ATCC 700847 / DSM 10411 / MH2</strain>
    </source>
</reference>
<dbReference type="SUPFAM" id="SSF56784">
    <property type="entry name" value="HAD-like"/>
    <property type="match status" value="1"/>
</dbReference>
<evidence type="ECO:0000256" key="1">
    <source>
        <dbReference type="ARBA" id="ARBA00000830"/>
    </source>
</evidence>
<dbReference type="Gene3D" id="3.40.50.1000">
    <property type="entry name" value="HAD superfamily/HAD-like"/>
    <property type="match status" value="1"/>
</dbReference>
<dbReference type="SFLD" id="SFLDG01129">
    <property type="entry name" value="C1.5:_HAD__Beta-PGM__Phosphata"/>
    <property type="match status" value="1"/>
</dbReference>
<dbReference type="InterPro" id="IPR006439">
    <property type="entry name" value="HAD-SF_hydro_IA"/>
</dbReference>
<dbReference type="eggNOG" id="COG0546">
    <property type="taxonomic scope" value="Bacteria"/>
</dbReference>
<evidence type="ECO:0000313" key="5">
    <source>
        <dbReference type="EMBL" id="AEA34171.1"/>
    </source>
</evidence>
<reference evidence="5 6" key="1">
    <citation type="journal article" date="2011" name="Stand. Genomic Sci.">
        <title>Complete genome sequence of the thermophilic sulfur-reducer Hippea maritima type strain (MH(2)).</title>
        <authorList>
            <person name="Huntemann M."/>
            <person name="Lu M."/>
            <person name="Nolan M."/>
            <person name="Lapidus A."/>
            <person name="Lucas S."/>
            <person name="Hammon N."/>
            <person name="Deshpande S."/>
            <person name="Cheng J.F."/>
            <person name="Tapia R."/>
            <person name="Han C."/>
            <person name="Goodwin L."/>
            <person name="Pitluck S."/>
            <person name="Liolios K."/>
            <person name="Pagani I."/>
            <person name="Ivanova N."/>
            <person name="Ovchinikova G."/>
            <person name="Pati A."/>
            <person name="Chen A."/>
            <person name="Palaniappan K."/>
            <person name="Land M."/>
            <person name="Hauser L."/>
            <person name="Jeffries C.D."/>
            <person name="Detter J.C."/>
            <person name="Brambilla E.M."/>
            <person name="Rohde M."/>
            <person name="Spring S."/>
            <person name="Goker M."/>
            <person name="Woyke T."/>
            <person name="Bristow J."/>
            <person name="Eisen J.A."/>
            <person name="Markowitz V."/>
            <person name="Hugenholtz P."/>
            <person name="Kyrpides N.C."/>
            <person name="Klenk H.P."/>
            <person name="Mavromatis K."/>
        </authorList>
    </citation>
    <scope>NUCLEOTIDE SEQUENCE [LARGE SCALE GENOMIC DNA]</scope>
    <source>
        <strain evidence="6">ATCC 700847 / DSM 10411 / MH2</strain>
    </source>
</reference>
<dbReference type="Gene3D" id="1.10.150.240">
    <property type="entry name" value="Putative phosphatase, domain 2"/>
    <property type="match status" value="1"/>
</dbReference>
<dbReference type="InParanoid" id="F2LWY7"/>
<gene>
    <name evidence="5" type="ordered locus">Hipma_1209</name>
</gene>
<dbReference type="SFLD" id="SFLDS00003">
    <property type="entry name" value="Haloacid_Dehalogenase"/>
    <property type="match status" value="1"/>
</dbReference>
<comment type="catalytic activity">
    <reaction evidence="1">
        <text>2-phosphoglycolate + H2O = glycolate + phosphate</text>
        <dbReference type="Rhea" id="RHEA:14369"/>
        <dbReference type="ChEBI" id="CHEBI:15377"/>
        <dbReference type="ChEBI" id="CHEBI:29805"/>
        <dbReference type="ChEBI" id="CHEBI:43474"/>
        <dbReference type="ChEBI" id="CHEBI:58033"/>
        <dbReference type="EC" id="3.1.3.18"/>
    </reaction>
</comment>
<dbReference type="NCBIfam" id="TIGR01549">
    <property type="entry name" value="HAD-SF-IA-v1"/>
    <property type="match status" value="1"/>
</dbReference>
<evidence type="ECO:0000313" key="6">
    <source>
        <dbReference type="Proteomes" id="UP000008139"/>
    </source>
</evidence>
<dbReference type="FunCoup" id="F2LWY7">
    <property type="interactions" value="378"/>
</dbReference>
<dbReference type="GO" id="GO:0006281">
    <property type="term" value="P:DNA repair"/>
    <property type="evidence" value="ECO:0007669"/>
    <property type="project" value="TreeGrafter"/>
</dbReference>
<proteinExistence type="inferred from homology"/>
<organism evidence="5 6">
    <name type="scientific">Hippea maritima (strain ATCC 700847 / DSM 10411 / MH2)</name>
    <dbReference type="NCBI Taxonomy" id="760142"/>
    <lineage>
        <taxon>Bacteria</taxon>
        <taxon>Pseudomonadati</taxon>
        <taxon>Campylobacterota</taxon>
        <taxon>Desulfurellia</taxon>
        <taxon>Desulfurellales</taxon>
        <taxon>Hippeaceae</taxon>
        <taxon>Hippea</taxon>
    </lineage>
</organism>
<dbReference type="OrthoDB" id="9792518at2"/>
<accession>F2LWY7</accession>
<dbReference type="STRING" id="760142.Hipma_1209"/>
<dbReference type="FunFam" id="3.40.50.1000:FF:000022">
    <property type="entry name" value="Phosphoglycolate phosphatase"/>
    <property type="match status" value="1"/>
</dbReference>
<name>F2LWY7_HIPMA</name>
<keyword evidence="6" id="KW-1185">Reference proteome</keyword>
<dbReference type="InterPro" id="IPR023198">
    <property type="entry name" value="PGP-like_dom2"/>
</dbReference>
<dbReference type="InterPro" id="IPR023214">
    <property type="entry name" value="HAD_sf"/>
</dbReference>
<keyword evidence="5" id="KW-0378">Hydrolase</keyword>
<dbReference type="Proteomes" id="UP000008139">
    <property type="component" value="Chromosome"/>
</dbReference>
<dbReference type="PANTHER" id="PTHR43434">
    <property type="entry name" value="PHOSPHOGLYCOLATE PHOSPHATASE"/>
    <property type="match status" value="1"/>
</dbReference>
<dbReference type="RefSeq" id="WP_013682208.1">
    <property type="nucleotide sequence ID" value="NC_015318.1"/>
</dbReference>
<dbReference type="InterPro" id="IPR041492">
    <property type="entry name" value="HAD_2"/>
</dbReference>
<evidence type="ECO:0000256" key="2">
    <source>
        <dbReference type="ARBA" id="ARBA00004818"/>
    </source>
</evidence>
<dbReference type="EMBL" id="CP002606">
    <property type="protein sequence ID" value="AEA34171.1"/>
    <property type="molecule type" value="Genomic_DNA"/>
</dbReference>
<sequence>MDFVLFDLDGTLIDSRLDLANSINAALIEFSLEPLPNEKIYSFVGNGVRRLVEDCLKEEGRVDLFDSVMNFFFAHYYDHLLDNTILYDGVLEVLENLKRKNTDMFIITNKSFIFTKRVIEGLKINFYFKDVICGDSLPFRKPHPQPILLLKDKYNLKFDSGIMVGDSENDIEAAKSAKVSIGWAAYGFRNKDILEKYRVDFILNKPLELLSLL</sequence>
<comment type="pathway">
    <text evidence="2">Organic acid metabolism; glycolate biosynthesis; glycolate from 2-phosphoglycolate: step 1/1.</text>
</comment>
<evidence type="ECO:0000256" key="4">
    <source>
        <dbReference type="ARBA" id="ARBA00013078"/>
    </source>
</evidence>
<dbReference type="InterPro" id="IPR036412">
    <property type="entry name" value="HAD-like_sf"/>
</dbReference>
<dbReference type="AlphaFoldDB" id="F2LWY7"/>
<dbReference type="PANTHER" id="PTHR43434:SF1">
    <property type="entry name" value="PHOSPHOGLYCOLATE PHOSPHATASE"/>
    <property type="match status" value="1"/>
</dbReference>
<dbReference type="GO" id="GO:0008967">
    <property type="term" value="F:phosphoglycolate phosphatase activity"/>
    <property type="evidence" value="ECO:0007669"/>
    <property type="project" value="UniProtKB-EC"/>
</dbReference>
<dbReference type="Pfam" id="PF13419">
    <property type="entry name" value="HAD_2"/>
    <property type="match status" value="1"/>
</dbReference>
<dbReference type="SFLD" id="SFLDG01135">
    <property type="entry name" value="C1.5.6:_HAD__Beta-PGM__Phospha"/>
    <property type="match status" value="1"/>
</dbReference>
<dbReference type="GO" id="GO:0005829">
    <property type="term" value="C:cytosol"/>
    <property type="evidence" value="ECO:0007669"/>
    <property type="project" value="TreeGrafter"/>
</dbReference>
<dbReference type="EC" id="3.1.3.18" evidence="4"/>
<protein>
    <recommendedName>
        <fullName evidence="4">phosphoglycolate phosphatase</fullName>
        <ecNumber evidence="4">3.1.3.18</ecNumber>
    </recommendedName>
</protein>
<evidence type="ECO:0000256" key="3">
    <source>
        <dbReference type="ARBA" id="ARBA00006171"/>
    </source>
</evidence>